<evidence type="ECO:0000313" key="2">
    <source>
        <dbReference type="Proteomes" id="UP000035068"/>
    </source>
</evidence>
<dbReference type="EMBL" id="JWJD01000011">
    <property type="protein sequence ID" value="KIH75414.1"/>
    <property type="molecule type" value="Genomic_DNA"/>
</dbReference>
<reference evidence="1 2" key="1">
    <citation type="submission" date="2014-12" db="EMBL/GenBank/DDBJ databases">
        <title>Genomes of Geoalkalibacter ferrihydriticus and Geoalkalibacter subterraneus, two haloalkaliphilic metal-reducing members of the Geobacteraceae.</title>
        <authorList>
            <person name="Badalamenti J.P."/>
            <person name="Torres C.I."/>
            <person name="Krajmalnik-Brown R."/>
            <person name="Bond D.R."/>
        </authorList>
    </citation>
    <scope>NUCLEOTIDE SEQUENCE [LARGE SCALE GENOMIC DNA]</scope>
    <source>
        <strain evidence="1 2">DSM 17813</strain>
    </source>
</reference>
<dbReference type="Pfam" id="PF13489">
    <property type="entry name" value="Methyltransf_23"/>
    <property type="match status" value="1"/>
</dbReference>
<dbReference type="InterPro" id="IPR029063">
    <property type="entry name" value="SAM-dependent_MTases_sf"/>
</dbReference>
<comment type="caution">
    <text evidence="1">The sequence shown here is derived from an EMBL/GenBank/DDBJ whole genome shotgun (WGS) entry which is preliminary data.</text>
</comment>
<dbReference type="Proteomes" id="UP000035068">
    <property type="component" value="Unassembled WGS sequence"/>
</dbReference>
<dbReference type="AlphaFoldDB" id="A0A0C2DPV0"/>
<name>A0A0C2DPV0_9BACT</name>
<proteinExistence type="predicted"/>
<dbReference type="CDD" id="cd02440">
    <property type="entry name" value="AdoMet_MTases"/>
    <property type="match status" value="1"/>
</dbReference>
<accession>A0A0C2DPV0</accession>
<keyword evidence="2" id="KW-1185">Reference proteome</keyword>
<sequence length="251" mass="29323">MKLRNKFEIQDSQYEFPYHYIPHFDKNGTPSLMRKLNWGFDYLCYQRHIREKVSEINPRSVLEVGCGDGYFIGNLPTSIPVRVGCDLSERAIAFARAFHPNCQFSASDVGELGEKFDIVAAIEVLEHIPDDLIASFFCKLSERLEENGRIVLSVPTTVIPLNKKHYRHYTLDLLEKQLGQSGAMLEIIEHEYIYNKPIWFDFFKRTFDNRLFSFELKPFMRLAWNCVWKKNRYANGQNGYHLVAIIGKAKK</sequence>
<evidence type="ECO:0008006" key="3">
    <source>
        <dbReference type="Google" id="ProtNLM"/>
    </source>
</evidence>
<dbReference type="RefSeq" id="WP_040101175.1">
    <property type="nucleotide sequence ID" value="NZ_JWJD01000011.1"/>
</dbReference>
<organism evidence="1 2">
    <name type="scientific">Geoalkalibacter ferrihydriticus DSM 17813</name>
    <dbReference type="NCBI Taxonomy" id="1121915"/>
    <lineage>
        <taxon>Bacteria</taxon>
        <taxon>Pseudomonadati</taxon>
        <taxon>Thermodesulfobacteriota</taxon>
        <taxon>Desulfuromonadia</taxon>
        <taxon>Desulfuromonadales</taxon>
        <taxon>Geoalkalibacteraceae</taxon>
        <taxon>Geoalkalibacter</taxon>
    </lineage>
</organism>
<protein>
    <recommendedName>
        <fullName evidence="3">Methyltransferase type 12</fullName>
    </recommendedName>
</protein>
<dbReference type="PANTHER" id="PTHR43861">
    <property type="entry name" value="TRANS-ACONITATE 2-METHYLTRANSFERASE-RELATED"/>
    <property type="match status" value="1"/>
</dbReference>
<dbReference type="SUPFAM" id="SSF53335">
    <property type="entry name" value="S-adenosyl-L-methionine-dependent methyltransferases"/>
    <property type="match status" value="1"/>
</dbReference>
<gene>
    <name evidence="1" type="ORF">GFER_16635</name>
</gene>
<dbReference type="Gene3D" id="3.40.50.150">
    <property type="entry name" value="Vaccinia Virus protein VP39"/>
    <property type="match status" value="1"/>
</dbReference>
<evidence type="ECO:0000313" key="1">
    <source>
        <dbReference type="EMBL" id="KIH75414.1"/>
    </source>
</evidence>